<dbReference type="SUPFAM" id="SSF109998">
    <property type="entry name" value="Triger factor/SurA peptide-binding domain-like"/>
    <property type="match status" value="1"/>
</dbReference>
<dbReference type="GO" id="GO:0006457">
    <property type="term" value="P:protein folding"/>
    <property type="evidence" value="ECO:0007669"/>
    <property type="project" value="InterPro"/>
</dbReference>
<gene>
    <name evidence="3" type="ORF">ERS852498_02589</name>
</gene>
<dbReference type="InterPro" id="IPR037041">
    <property type="entry name" value="Trigger_fac_C_sf"/>
</dbReference>
<dbReference type="Proteomes" id="UP000095709">
    <property type="component" value="Unassembled WGS sequence"/>
</dbReference>
<dbReference type="Pfam" id="PF13624">
    <property type="entry name" value="SurA_N_3"/>
    <property type="match status" value="1"/>
</dbReference>
<evidence type="ECO:0000256" key="2">
    <source>
        <dbReference type="SAM" id="SignalP"/>
    </source>
</evidence>
<dbReference type="AlphaFoldDB" id="A0A174Q8H2"/>
<evidence type="ECO:0008006" key="4">
    <source>
        <dbReference type="Google" id="ProtNLM"/>
    </source>
</evidence>
<reference evidence="3" key="1">
    <citation type="submission" date="2015-09" db="EMBL/GenBank/DDBJ databases">
        <authorList>
            <consortium name="Pathogen Informatics"/>
        </authorList>
    </citation>
    <scope>NUCLEOTIDE SEQUENCE [LARGE SCALE GENOMIC DNA]</scope>
    <source>
        <strain evidence="3">2789STDY5834885</strain>
    </source>
</reference>
<organism evidence="3">
    <name type="scientific">Fusicatenibacter saccharivorans</name>
    <dbReference type="NCBI Taxonomy" id="1150298"/>
    <lineage>
        <taxon>Bacteria</taxon>
        <taxon>Bacillati</taxon>
        <taxon>Bacillota</taxon>
        <taxon>Clostridia</taxon>
        <taxon>Lachnospirales</taxon>
        <taxon>Lachnospiraceae</taxon>
        <taxon>Fusicatenibacter</taxon>
    </lineage>
</organism>
<protein>
    <recommendedName>
        <fullName evidence="4">Peptidylprolyl isomerase</fullName>
    </recommendedName>
</protein>
<dbReference type="GO" id="GO:0015031">
    <property type="term" value="P:protein transport"/>
    <property type="evidence" value="ECO:0007669"/>
    <property type="project" value="InterPro"/>
</dbReference>
<feature type="compositionally biased region" description="Low complexity" evidence="1">
    <location>
        <begin position="415"/>
        <end position="474"/>
    </location>
</feature>
<accession>A0A174Q8H2</accession>
<feature type="signal peptide" evidence="2">
    <location>
        <begin position="1"/>
        <end position="21"/>
    </location>
</feature>
<dbReference type="InterPro" id="IPR027304">
    <property type="entry name" value="Trigger_fact/SurA_dom_sf"/>
</dbReference>
<feature type="region of interest" description="Disordered" evidence="1">
    <location>
        <begin position="254"/>
        <end position="323"/>
    </location>
</feature>
<evidence type="ECO:0000313" key="3">
    <source>
        <dbReference type="EMBL" id="CUP69622.1"/>
    </source>
</evidence>
<evidence type="ECO:0000256" key="1">
    <source>
        <dbReference type="SAM" id="MobiDB-lite"/>
    </source>
</evidence>
<dbReference type="Gene3D" id="1.10.3120.10">
    <property type="entry name" value="Trigger factor, C-terminal domain"/>
    <property type="match status" value="1"/>
</dbReference>
<dbReference type="RefSeq" id="WP_055267445.1">
    <property type="nucleotide sequence ID" value="NZ_CZAL01000014.1"/>
</dbReference>
<sequence length="474" mass="51052">MKNLKAKAVCVMLSASMAAMGLTGCGSDNVDGTKTAVTVNDESITLGQANFMLRYQQATMYNYYSKMYSMYGMQMPSEMYDKEGDDGKTTGETFKEQSLDTIEKELLMRQHAEEYGISLTDEEKQQAKEAAQAFADKNGDDVMKKLHATVEDIQDALELYVIQTKIYDPIIANVDTEVSDEEAKQTSISYITVSTAGTEKDDDGKTIDLTDEEKAAKKEIAQRFLDLLKESEDPAAASFTDLRKELNDQLNAENTADSTDSADGSDESSSSSDASDTSASDASSASTSSSSASDSSSEVSYLTSSETSFGTGSEKDDDDTCSLGDKVAEEAAKLKDGEYYDGVIEGDDAYYVIRVDKAFDEDKTESRRQTIISNRKSDKYNDTLDGWVKESDIKVASNWKKLEVTDADLYTMTVDSASTDSTDGTTTDSTTTDSTATDSTATDSTTSDSTTSGSTETTSTSSTGTASTSSSTAE</sequence>
<dbReference type="PROSITE" id="PS51257">
    <property type="entry name" value="PROKAR_LIPOPROTEIN"/>
    <property type="match status" value="1"/>
</dbReference>
<proteinExistence type="predicted"/>
<keyword evidence="2" id="KW-0732">Signal</keyword>
<dbReference type="EMBL" id="CZAL01000014">
    <property type="protein sequence ID" value="CUP69622.1"/>
    <property type="molecule type" value="Genomic_DNA"/>
</dbReference>
<feature type="chain" id="PRO_5038748172" description="Peptidylprolyl isomerase" evidence="2">
    <location>
        <begin position="22"/>
        <end position="474"/>
    </location>
</feature>
<feature type="region of interest" description="Disordered" evidence="1">
    <location>
        <begin position="410"/>
        <end position="474"/>
    </location>
</feature>
<name>A0A174Q8H2_9FIRM</name>
<feature type="compositionally biased region" description="Low complexity" evidence="1">
    <location>
        <begin position="255"/>
        <end position="312"/>
    </location>
</feature>